<dbReference type="EMBL" id="JASBNA010000001">
    <property type="protein sequence ID" value="KAK7695491.1"/>
    <property type="molecule type" value="Genomic_DNA"/>
</dbReference>
<evidence type="ECO:0008006" key="9">
    <source>
        <dbReference type="Google" id="ProtNLM"/>
    </source>
</evidence>
<comment type="cofactor">
    <cofactor evidence="1 6">
        <name>heme</name>
        <dbReference type="ChEBI" id="CHEBI:30413"/>
    </cofactor>
</comment>
<dbReference type="InterPro" id="IPR001128">
    <property type="entry name" value="Cyt_P450"/>
</dbReference>
<keyword evidence="6" id="KW-0349">Heme</keyword>
<evidence type="ECO:0000256" key="3">
    <source>
        <dbReference type="ARBA" id="ARBA00022723"/>
    </source>
</evidence>
<dbReference type="Pfam" id="PF00067">
    <property type="entry name" value="p450"/>
    <property type="match status" value="1"/>
</dbReference>
<evidence type="ECO:0000256" key="2">
    <source>
        <dbReference type="ARBA" id="ARBA00010617"/>
    </source>
</evidence>
<name>A0AAW0GZH8_9APHY</name>
<dbReference type="GO" id="GO:0020037">
    <property type="term" value="F:heme binding"/>
    <property type="evidence" value="ECO:0007669"/>
    <property type="project" value="InterPro"/>
</dbReference>
<organism evidence="7 8">
    <name type="scientific">Cerrena zonata</name>
    <dbReference type="NCBI Taxonomy" id="2478898"/>
    <lineage>
        <taxon>Eukaryota</taxon>
        <taxon>Fungi</taxon>
        <taxon>Dikarya</taxon>
        <taxon>Basidiomycota</taxon>
        <taxon>Agaricomycotina</taxon>
        <taxon>Agaricomycetes</taxon>
        <taxon>Polyporales</taxon>
        <taxon>Cerrenaceae</taxon>
        <taxon>Cerrena</taxon>
    </lineage>
</organism>
<sequence length="205" mass="23374">MAAIHTTSQSFTFALYRLAANPEWILRMREEVESVVKAEGWTKSAMQKMHHVDSFLKECQRCDGIVTINMTRVAMKDYTFSDGTFIPKGTFVSAAVTPMHNDEEYYADATVFNPWRFAELRDGEGESLKHQMASTNKEYLAFGHGKDACPGRFFATNSLKVMLAHLVLNYDIKFEEEGVLPKSLRIATMHTPNAKAKVLFRKRQH</sequence>
<comment type="similarity">
    <text evidence="2">Belongs to the cytochrome P450 family.</text>
</comment>
<feature type="binding site" description="axial binding residue" evidence="6">
    <location>
        <position position="149"/>
    </location>
    <ligand>
        <name>heme</name>
        <dbReference type="ChEBI" id="CHEBI:30413"/>
    </ligand>
    <ligandPart>
        <name>Fe</name>
        <dbReference type="ChEBI" id="CHEBI:18248"/>
    </ligandPart>
</feature>
<dbReference type="GO" id="GO:0016705">
    <property type="term" value="F:oxidoreductase activity, acting on paired donors, with incorporation or reduction of molecular oxygen"/>
    <property type="evidence" value="ECO:0007669"/>
    <property type="project" value="InterPro"/>
</dbReference>
<dbReference type="GO" id="GO:0004497">
    <property type="term" value="F:monooxygenase activity"/>
    <property type="evidence" value="ECO:0007669"/>
    <property type="project" value="InterPro"/>
</dbReference>
<proteinExistence type="inferred from homology"/>
<keyword evidence="8" id="KW-1185">Reference proteome</keyword>
<dbReference type="Proteomes" id="UP001385951">
    <property type="component" value="Unassembled WGS sequence"/>
</dbReference>
<dbReference type="CDD" id="cd11041">
    <property type="entry name" value="CYP503A1-like"/>
    <property type="match status" value="1"/>
</dbReference>
<dbReference type="AlphaFoldDB" id="A0AAW0GZH8"/>
<evidence type="ECO:0000256" key="6">
    <source>
        <dbReference type="PIRSR" id="PIRSR602401-1"/>
    </source>
</evidence>
<dbReference type="GO" id="GO:0005506">
    <property type="term" value="F:iron ion binding"/>
    <property type="evidence" value="ECO:0007669"/>
    <property type="project" value="InterPro"/>
</dbReference>
<keyword evidence="3 6" id="KW-0479">Metal-binding</keyword>
<accession>A0AAW0GZH8</accession>
<keyword evidence="4" id="KW-0560">Oxidoreductase</keyword>
<dbReference type="InterPro" id="IPR002401">
    <property type="entry name" value="Cyt_P450_E_grp-I"/>
</dbReference>
<dbReference type="PRINTS" id="PR00463">
    <property type="entry name" value="EP450I"/>
</dbReference>
<protein>
    <recommendedName>
        <fullName evidence="9">Cytochrome P450</fullName>
    </recommendedName>
</protein>
<dbReference type="InterPro" id="IPR036396">
    <property type="entry name" value="Cyt_P450_sf"/>
</dbReference>
<evidence type="ECO:0000313" key="7">
    <source>
        <dbReference type="EMBL" id="KAK7695491.1"/>
    </source>
</evidence>
<keyword evidence="5 6" id="KW-0408">Iron</keyword>
<dbReference type="Gene3D" id="1.10.630.10">
    <property type="entry name" value="Cytochrome P450"/>
    <property type="match status" value="1"/>
</dbReference>
<evidence type="ECO:0000256" key="1">
    <source>
        <dbReference type="ARBA" id="ARBA00001971"/>
    </source>
</evidence>
<evidence type="ECO:0000256" key="5">
    <source>
        <dbReference type="ARBA" id="ARBA00023004"/>
    </source>
</evidence>
<dbReference type="PANTHER" id="PTHR46206">
    <property type="entry name" value="CYTOCHROME P450"/>
    <property type="match status" value="1"/>
</dbReference>
<comment type="caution">
    <text evidence="7">The sequence shown here is derived from an EMBL/GenBank/DDBJ whole genome shotgun (WGS) entry which is preliminary data.</text>
</comment>
<dbReference type="SUPFAM" id="SSF48264">
    <property type="entry name" value="Cytochrome P450"/>
    <property type="match status" value="1"/>
</dbReference>
<reference evidence="7 8" key="1">
    <citation type="submission" date="2022-09" db="EMBL/GenBank/DDBJ databases">
        <authorList>
            <person name="Palmer J.M."/>
        </authorList>
    </citation>
    <scope>NUCLEOTIDE SEQUENCE [LARGE SCALE GENOMIC DNA]</scope>
    <source>
        <strain evidence="7 8">DSM 7382</strain>
    </source>
</reference>
<evidence type="ECO:0000256" key="4">
    <source>
        <dbReference type="ARBA" id="ARBA00023002"/>
    </source>
</evidence>
<gene>
    <name evidence="7" type="ORF">QCA50_000127</name>
</gene>
<evidence type="ECO:0000313" key="8">
    <source>
        <dbReference type="Proteomes" id="UP001385951"/>
    </source>
</evidence>